<feature type="transmembrane region" description="Helical" evidence="1">
    <location>
        <begin position="358"/>
        <end position="377"/>
    </location>
</feature>
<feature type="transmembrane region" description="Helical" evidence="1">
    <location>
        <begin position="398"/>
        <end position="422"/>
    </location>
</feature>
<feature type="transmembrane region" description="Helical" evidence="1">
    <location>
        <begin position="94"/>
        <end position="112"/>
    </location>
</feature>
<evidence type="ECO:0000313" key="3">
    <source>
        <dbReference type="Proteomes" id="UP000633509"/>
    </source>
</evidence>
<dbReference type="RefSeq" id="WP_225964060.1">
    <property type="nucleotide sequence ID" value="NZ_JADBEK010000001.1"/>
</dbReference>
<evidence type="ECO:0008006" key="4">
    <source>
        <dbReference type="Google" id="ProtNLM"/>
    </source>
</evidence>
<feature type="transmembrane region" description="Helical" evidence="1">
    <location>
        <begin position="428"/>
        <end position="449"/>
    </location>
</feature>
<name>A0ABR9MEN4_9ACTN</name>
<feature type="transmembrane region" description="Helical" evidence="1">
    <location>
        <begin position="501"/>
        <end position="521"/>
    </location>
</feature>
<dbReference type="EMBL" id="JADBEK010000001">
    <property type="protein sequence ID" value="MBE1591378.1"/>
    <property type="molecule type" value="Genomic_DNA"/>
</dbReference>
<keyword evidence="3" id="KW-1185">Reference proteome</keyword>
<sequence>MSGIGGDRMSGIGGDRMSGAGGGGVSGAGSGDASGAGGSVRVVRAYLRSRGPARGSLLDRYVAGFGLAMLAAVLGHPLTTVLQGLAGAADPARVSAGAALLALALAGFLAAARAAGPVMLPAADASWLLPSPLNRRHLLGRTARVLFAVAVAAGLLLGLGLVAVLGAPDQLVWRLLGALVVGVSASAGGMALAVLGQASQSWQVWLTAATVALLVIAVVTVSGQLRTVLAVAASAPLSAVAVAAAVAAASSALLVRHAWASLDRIPTRTLVTASTRAGHVANAALGLDPDALTWIAEDNHWRARKLSSRRWPSLPAPLALAWHDWRRVGRRPGRLGAMFAMSALPAVLAQAGGAPVALGAAVLAGSLAVAAVSVSGARRDGDNPALSRLLGVDRRQALAARAVLPMLLSGAWATLGLAALSASGALPGAWWLFGPPAAPALAAAALRMARRGPVDHSMPIIDTPGGAIPTGPLRWALTGVDLALLGCLPAVAALLSPAGPLGGFLAAQAAAGALVLVGYVVRNRG</sequence>
<feature type="transmembrane region" description="Helical" evidence="1">
    <location>
        <begin position="145"/>
        <end position="165"/>
    </location>
</feature>
<feature type="transmembrane region" description="Helical" evidence="1">
    <location>
        <begin position="228"/>
        <end position="255"/>
    </location>
</feature>
<gene>
    <name evidence="2" type="ORF">H4W80_009636</name>
</gene>
<dbReference type="Proteomes" id="UP000633509">
    <property type="component" value="Unassembled WGS sequence"/>
</dbReference>
<organism evidence="2 3">
    <name type="scientific">Nonomuraea angiospora</name>
    <dbReference type="NCBI Taxonomy" id="46172"/>
    <lineage>
        <taxon>Bacteria</taxon>
        <taxon>Bacillati</taxon>
        <taxon>Actinomycetota</taxon>
        <taxon>Actinomycetes</taxon>
        <taxon>Streptosporangiales</taxon>
        <taxon>Streptosporangiaceae</taxon>
        <taxon>Nonomuraea</taxon>
    </lineage>
</organism>
<dbReference type="Pfam" id="PF19814">
    <property type="entry name" value="DUF6297"/>
    <property type="match status" value="1"/>
</dbReference>
<feature type="transmembrane region" description="Helical" evidence="1">
    <location>
        <begin position="202"/>
        <end position="222"/>
    </location>
</feature>
<accession>A0ABR9MEN4</accession>
<keyword evidence="1" id="KW-0472">Membrane</keyword>
<evidence type="ECO:0000256" key="1">
    <source>
        <dbReference type="SAM" id="Phobius"/>
    </source>
</evidence>
<keyword evidence="1" id="KW-0812">Transmembrane</keyword>
<dbReference type="InterPro" id="IPR046264">
    <property type="entry name" value="DUF6297"/>
</dbReference>
<protein>
    <recommendedName>
        <fullName evidence="4">ABC-2 type transport system permease protein</fullName>
    </recommendedName>
</protein>
<evidence type="ECO:0000313" key="2">
    <source>
        <dbReference type="EMBL" id="MBE1591378.1"/>
    </source>
</evidence>
<feature type="transmembrane region" description="Helical" evidence="1">
    <location>
        <begin position="171"/>
        <end position="195"/>
    </location>
</feature>
<reference evidence="2 3" key="1">
    <citation type="submission" date="2020-10" db="EMBL/GenBank/DDBJ databases">
        <title>Sequencing the genomes of 1000 actinobacteria strains.</title>
        <authorList>
            <person name="Klenk H.-P."/>
        </authorList>
    </citation>
    <scope>NUCLEOTIDE SEQUENCE [LARGE SCALE GENOMIC DNA]</scope>
    <source>
        <strain evidence="2 3">DSM 43173</strain>
    </source>
</reference>
<feature type="transmembrane region" description="Helical" evidence="1">
    <location>
        <begin position="57"/>
        <end position="74"/>
    </location>
</feature>
<proteinExistence type="predicted"/>
<feature type="transmembrane region" description="Helical" evidence="1">
    <location>
        <begin position="335"/>
        <end position="352"/>
    </location>
</feature>
<feature type="transmembrane region" description="Helical" evidence="1">
    <location>
        <begin position="475"/>
        <end position="495"/>
    </location>
</feature>
<keyword evidence="1" id="KW-1133">Transmembrane helix</keyword>
<comment type="caution">
    <text evidence="2">The sequence shown here is derived from an EMBL/GenBank/DDBJ whole genome shotgun (WGS) entry which is preliminary data.</text>
</comment>